<dbReference type="SUPFAM" id="SSF56112">
    <property type="entry name" value="Protein kinase-like (PK-like)"/>
    <property type="match status" value="1"/>
</dbReference>
<organism evidence="2 3">
    <name type="scientific">Ideonella alba</name>
    <dbReference type="NCBI Taxonomy" id="2824118"/>
    <lineage>
        <taxon>Bacteria</taxon>
        <taxon>Pseudomonadati</taxon>
        <taxon>Pseudomonadota</taxon>
        <taxon>Betaproteobacteria</taxon>
        <taxon>Burkholderiales</taxon>
        <taxon>Sphaerotilaceae</taxon>
        <taxon>Ideonella</taxon>
    </lineage>
</organism>
<dbReference type="Proteomes" id="UP000676246">
    <property type="component" value="Unassembled WGS sequence"/>
</dbReference>
<evidence type="ECO:0000259" key="1">
    <source>
        <dbReference type="Pfam" id="PF01636"/>
    </source>
</evidence>
<name>A0A941BF92_9BURK</name>
<gene>
    <name evidence="2" type="ORF">KAK03_01675</name>
</gene>
<protein>
    <recommendedName>
        <fullName evidence="1">Aminoglycoside phosphotransferase domain-containing protein</fullName>
    </recommendedName>
</protein>
<dbReference type="InterPro" id="IPR011009">
    <property type="entry name" value="Kinase-like_dom_sf"/>
</dbReference>
<dbReference type="AlphaFoldDB" id="A0A941BF92"/>
<dbReference type="RefSeq" id="WP_210851435.1">
    <property type="nucleotide sequence ID" value="NZ_JAGQDD010000001.1"/>
</dbReference>
<comment type="caution">
    <text evidence="2">The sequence shown here is derived from an EMBL/GenBank/DDBJ whole genome shotgun (WGS) entry which is preliminary data.</text>
</comment>
<keyword evidence="3" id="KW-1185">Reference proteome</keyword>
<proteinExistence type="predicted"/>
<dbReference type="InterPro" id="IPR002575">
    <property type="entry name" value="Aminoglycoside_PTrfase"/>
</dbReference>
<evidence type="ECO:0000313" key="3">
    <source>
        <dbReference type="Proteomes" id="UP000676246"/>
    </source>
</evidence>
<reference evidence="2 3" key="1">
    <citation type="submission" date="2021-04" db="EMBL/GenBank/DDBJ databases">
        <title>The genome sequence of Ideonella sp. 3Y2.</title>
        <authorList>
            <person name="Liu Y."/>
        </authorList>
    </citation>
    <scope>NUCLEOTIDE SEQUENCE [LARGE SCALE GENOMIC DNA]</scope>
    <source>
        <strain evidence="2 3">3Y2</strain>
    </source>
</reference>
<dbReference type="Pfam" id="PF01636">
    <property type="entry name" value="APH"/>
    <property type="match status" value="1"/>
</dbReference>
<feature type="domain" description="Aminoglycoside phosphotransferase" evidence="1">
    <location>
        <begin position="217"/>
        <end position="365"/>
    </location>
</feature>
<dbReference type="EMBL" id="JAGQDD010000001">
    <property type="protein sequence ID" value="MBQ0929178.1"/>
    <property type="molecule type" value="Genomic_DNA"/>
</dbReference>
<evidence type="ECO:0000313" key="2">
    <source>
        <dbReference type="EMBL" id="MBQ0929178.1"/>
    </source>
</evidence>
<sequence length="448" mass="49395">MDDVEIHADYTFAWRWLLPAAPNVVCTGDEAVDRLLLASVRGQGDEAGVVALIDADACLRAGTVGELNVVMSSYSIAIYGSPKAVERLSRAIGLSRTFGMKNAHVSDYGLLPPSAPRVVVPLSNRASALQGLSLHNPGSRHGQWAVWVLRRLTAWGFLAPLKGKMLRIASSAPVQPWVLRNSSFNVLPGDDYALYLGAKGSNRKTVALPVNPQQAPERVIKTAEQSIPRIKLANEAIMLKRLAETPLAIHVPALYSFHENDSATIIVQEYRSVEPIKALQKQQAAIEFLNLMHSTGTTWVSLGDMIADEAPERTVHIKERRDTLRFLKRHVTGLPVPIGLVHGDFAPWNCGLAAGRLLVYDWEEGDLKGLLLDDAFSYAVLPLILVHHIKDTHLLAQRAIDLAKSLRVARTLDPRVIRACLVYWSLRRPAYFFPEIFTQIAVEVSDGL</sequence>
<accession>A0A941BF92</accession>